<dbReference type="Pfam" id="PF08866">
    <property type="entry name" value="DUF1831"/>
    <property type="match status" value="1"/>
</dbReference>
<keyword evidence="2" id="KW-1185">Reference proteome</keyword>
<dbReference type="EMBL" id="CP034726">
    <property type="protein sequence ID" value="QBP17908.1"/>
    <property type="molecule type" value="Genomic_DNA"/>
</dbReference>
<dbReference type="Gene3D" id="3.30.1820.10">
    <property type="entry name" value="Lp2179-like"/>
    <property type="match status" value="1"/>
</dbReference>
<dbReference type="OrthoDB" id="2166222at2"/>
<accession>A0A4P6ZJT6</accession>
<gene>
    <name evidence="1" type="ORF">ELX58_01810</name>
</gene>
<organism evidence="1 2">
    <name type="scientific">Acetilactobacillus jinshanensis</name>
    <dbReference type="NCBI Taxonomy" id="1720083"/>
    <lineage>
        <taxon>Bacteria</taxon>
        <taxon>Bacillati</taxon>
        <taxon>Bacillota</taxon>
        <taxon>Bacilli</taxon>
        <taxon>Lactobacillales</taxon>
        <taxon>Lactobacillaceae</taxon>
        <taxon>Acetilactobacillus</taxon>
    </lineage>
</organism>
<reference evidence="2" key="1">
    <citation type="submission" date="2018-12" db="EMBL/GenBank/DDBJ databases">
        <title>A new species of lactobacillus.</title>
        <authorList>
            <person name="Jian Y."/>
            <person name="Xin L."/>
            <person name="Hong Z.J."/>
            <person name="Ming L.Z."/>
            <person name="Hong X.Z."/>
        </authorList>
    </citation>
    <scope>NUCLEOTIDE SEQUENCE [LARGE SCALE GENOMIC DNA]</scope>
    <source>
        <strain evidence="2">HSLZ-75</strain>
    </source>
</reference>
<sequence length="107" mass="12079">MIFKTANQINGDSTVYTLSPSIKLFTLRDVGFGKSNAGDFVMRHPLGLNGPRLKIVIRTDLKTFKMDITDHAGLRKVNIFDGKHASAVEQFKYLMSNLILRKVLVRK</sequence>
<evidence type="ECO:0000313" key="2">
    <source>
        <dbReference type="Proteomes" id="UP000294321"/>
    </source>
</evidence>
<dbReference type="RefSeq" id="WP_133441453.1">
    <property type="nucleotide sequence ID" value="NZ_CP034726.1"/>
</dbReference>
<dbReference type="InterPro" id="IPR014965">
    <property type="entry name" value="Amino_acid_metab_prot_put"/>
</dbReference>
<dbReference type="InterPro" id="IPR035942">
    <property type="entry name" value="Lp2179-like_sf"/>
</dbReference>
<dbReference type="KEGG" id="lji:ELX58_01810"/>
<name>A0A4P6ZJT6_9LACO</name>
<protein>
    <submittedName>
        <fullName evidence="1">Cysteine desulfurase</fullName>
    </submittedName>
</protein>
<dbReference type="Proteomes" id="UP000294321">
    <property type="component" value="Chromosome"/>
</dbReference>
<evidence type="ECO:0000313" key="1">
    <source>
        <dbReference type="EMBL" id="QBP17908.1"/>
    </source>
</evidence>
<dbReference type="AlphaFoldDB" id="A0A4P6ZJT6"/>
<proteinExistence type="predicted"/>
<dbReference type="SUPFAM" id="SSF160800">
    <property type="entry name" value="Lp2179-like"/>
    <property type="match status" value="1"/>
</dbReference>